<protein>
    <submittedName>
        <fullName evidence="1">Uncharacterized protein</fullName>
    </submittedName>
</protein>
<proteinExistence type="predicted"/>
<accession>A0A0E9W3R5</accession>
<sequence length="51" mass="5738">MDRGRQGEAGNGKERAILFFHLRSMKRMSMIRRVCRGRGLGAGDSTVITWA</sequence>
<reference evidence="1" key="2">
    <citation type="journal article" date="2015" name="Fish Shellfish Immunol.">
        <title>Early steps in the European eel (Anguilla anguilla)-Vibrio vulnificus interaction in the gills: Role of the RtxA13 toxin.</title>
        <authorList>
            <person name="Callol A."/>
            <person name="Pajuelo D."/>
            <person name="Ebbesson L."/>
            <person name="Teles M."/>
            <person name="MacKenzie S."/>
            <person name="Amaro C."/>
        </authorList>
    </citation>
    <scope>NUCLEOTIDE SEQUENCE</scope>
</reference>
<name>A0A0E9W3R5_ANGAN</name>
<reference evidence="1" key="1">
    <citation type="submission" date="2014-11" db="EMBL/GenBank/DDBJ databases">
        <authorList>
            <person name="Amaro Gonzalez C."/>
        </authorList>
    </citation>
    <scope>NUCLEOTIDE SEQUENCE</scope>
</reference>
<organism evidence="1">
    <name type="scientific">Anguilla anguilla</name>
    <name type="common">European freshwater eel</name>
    <name type="synonym">Muraena anguilla</name>
    <dbReference type="NCBI Taxonomy" id="7936"/>
    <lineage>
        <taxon>Eukaryota</taxon>
        <taxon>Metazoa</taxon>
        <taxon>Chordata</taxon>
        <taxon>Craniata</taxon>
        <taxon>Vertebrata</taxon>
        <taxon>Euteleostomi</taxon>
        <taxon>Actinopterygii</taxon>
        <taxon>Neopterygii</taxon>
        <taxon>Teleostei</taxon>
        <taxon>Anguilliformes</taxon>
        <taxon>Anguillidae</taxon>
        <taxon>Anguilla</taxon>
    </lineage>
</organism>
<evidence type="ECO:0000313" key="1">
    <source>
        <dbReference type="EMBL" id="JAH84936.1"/>
    </source>
</evidence>
<dbReference type="AlphaFoldDB" id="A0A0E9W3R5"/>
<dbReference type="EMBL" id="GBXM01023641">
    <property type="protein sequence ID" value="JAH84936.1"/>
    <property type="molecule type" value="Transcribed_RNA"/>
</dbReference>